<comment type="similarity">
    <text evidence="1">Belongs to the small GTPase superfamily. Rab family.</text>
</comment>
<dbReference type="STRING" id="361077.A0A151Z462"/>
<reference evidence="4 5" key="1">
    <citation type="submission" date="2015-12" db="EMBL/GenBank/DDBJ databases">
        <title>Dictyostelia acquired genes for synthesis and detection of signals that induce cell-type specialization by lateral gene transfer from prokaryotes.</title>
        <authorList>
            <person name="Gloeckner G."/>
            <person name="Schaap P."/>
        </authorList>
    </citation>
    <scope>NUCLEOTIDE SEQUENCE [LARGE SCALE GENOMIC DNA]</scope>
    <source>
        <strain evidence="4 5">TK</strain>
    </source>
</reference>
<proteinExistence type="inferred from homology"/>
<evidence type="ECO:0000256" key="2">
    <source>
        <dbReference type="ARBA" id="ARBA00022741"/>
    </source>
</evidence>
<dbReference type="GO" id="GO:0005525">
    <property type="term" value="F:GTP binding"/>
    <property type="evidence" value="ECO:0007669"/>
    <property type="project" value="UniProtKB-KW"/>
</dbReference>
<name>A0A151Z462_TIELA</name>
<dbReference type="PRINTS" id="PR00449">
    <property type="entry name" value="RASTRNSFRMNG"/>
</dbReference>
<dbReference type="InterPro" id="IPR027417">
    <property type="entry name" value="P-loop_NTPase"/>
</dbReference>
<dbReference type="FunFam" id="3.40.50.300:FF:001447">
    <property type="entry name" value="Ras-related protein Rab-1B"/>
    <property type="match status" value="1"/>
</dbReference>
<dbReference type="Gene3D" id="3.40.50.300">
    <property type="entry name" value="P-loop containing nucleotide triphosphate hydrolases"/>
    <property type="match status" value="2"/>
</dbReference>
<dbReference type="EMBL" id="LODT01000048">
    <property type="protein sequence ID" value="KYQ88749.1"/>
    <property type="molecule type" value="Genomic_DNA"/>
</dbReference>
<keyword evidence="5" id="KW-1185">Reference proteome</keyword>
<dbReference type="SMART" id="SM00176">
    <property type="entry name" value="RAN"/>
    <property type="match status" value="1"/>
</dbReference>
<protein>
    <submittedName>
        <fullName evidence="4">Rab GTPase</fullName>
    </submittedName>
</protein>
<dbReference type="OMA" id="YWHSEFL"/>
<dbReference type="OrthoDB" id="265044at2759"/>
<dbReference type="AlphaFoldDB" id="A0A151Z462"/>
<dbReference type="NCBIfam" id="TIGR00231">
    <property type="entry name" value="small_GTP"/>
    <property type="match status" value="2"/>
</dbReference>
<dbReference type="Pfam" id="PF00071">
    <property type="entry name" value="Ras"/>
    <property type="match status" value="2"/>
</dbReference>
<dbReference type="InParanoid" id="A0A151Z462"/>
<dbReference type="InterPro" id="IPR005225">
    <property type="entry name" value="Small_GTP-bd"/>
</dbReference>
<dbReference type="CDD" id="cd00154">
    <property type="entry name" value="Rab"/>
    <property type="match status" value="2"/>
</dbReference>
<sequence length="397" mass="45933">MNIASYKVLILGASGVGKTSIVKRLTQNKFQVTYNNTISHDFVFREYTVDSTPVRIQYWDVQGDGRFATRPMVYYRHAVLVFVVFDLSKEETYTEAKYHIKDLLTKYNTNEVPSIYLIGNKSDLVQDSKINDQEVSEYVENNKFLKYGKVSCKLNIGLEMFNSVPEDCVHFQKQHSLPPTPTPIIETHSSTLIMQTITDNNLPVYKLCINGPPKSGKTSLFVRHFKDKFNTSNHIYNGTLATEMLPREYTIDGKTFKVQFWDYVLGCERLIPKIYFRRCDAVILIFDLSNVNSYNETKKLYIDLQAIYKELKLDPIYYLFGNKLDLEQDILIQDEEVHSFAQSNNMKYFKVSCLTGEGFNQLDEIPKVLKSRDPQPLPIKQTTLNQNQNHNTCCFGI</sequence>
<evidence type="ECO:0000313" key="5">
    <source>
        <dbReference type="Proteomes" id="UP000076078"/>
    </source>
</evidence>
<keyword evidence="3" id="KW-0342">GTP-binding</keyword>
<dbReference type="PANTHER" id="PTHR47978">
    <property type="match status" value="1"/>
</dbReference>
<dbReference type="SMART" id="SM00175">
    <property type="entry name" value="RAB"/>
    <property type="match status" value="1"/>
</dbReference>
<organism evidence="4 5">
    <name type="scientific">Tieghemostelium lacteum</name>
    <name type="common">Slime mold</name>
    <name type="synonym">Dictyostelium lacteum</name>
    <dbReference type="NCBI Taxonomy" id="361077"/>
    <lineage>
        <taxon>Eukaryota</taxon>
        <taxon>Amoebozoa</taxon>
        <taxon>Evosea</taxon>
        <taxon>Eumycetozoa</taxon>
        <taxon>Dictyostelia</taxon>
        <taxon>Dictyosteliales</taxon>
        <taxon>Raperosteliaceae</taxon>
        <taxon>Tieghemostelium</taxon>
    </lineage>
</organism>
<dbReference type="GO" id="GO:0003924">
    <property type="term" value="F:GTPase activity"/>
    <property type="evidence" value="ECO:0007669"/>
    <property type="project" value="InterPro"/>
</dbReference>
<dbReference type="SMART" id="SM00174">
    <property type="entry name" value="RHO"/>
    <property type="match status" value="1"/>
</dbReference>
<evidence type="ECO:0000256" key="1">
    <source>
        <dbReference type="ARBA" id="ARBA00006270"/>
    </source>
</evidence>
<comment type="caution">
    <text evidence="4">The sequence shown here is derived from an EMBL/GenBank/DDBJ whole genome shotgun (WGS) entry which is preliminary data.</text>
</comment>
<accession>A0A151Z462</accession>
<evidence type="ECO:0000256" key="3">
    <source>
        <dbReference type="ARBA" id="ARBA00023134"/>
    </source>
</evidence>
<evidence type="ECO:0000313" key="4">
    <source>
        <dbReference type="EMBL" id="KYQ88749.1"/>
    </source>
</evidence>
<dbReference type="SMART" id="SM00173">
    <property type="entry name" value="RAS"/>
    <property type="match status" value="1"/>
</dbReference>
<dbReference type="InterPro" id="IPR001806">
    <property type="entry name" value="Small_GTPase"/>
</dbReference>
<dbReference type="SUPFAM" id="SSF52540">
    <property type="entry name" value="P-loop containing nucleoside triphosphate hydrolases"/>
    <property type="match status" value="2"/>
</dbReference>
<keyword evidence="2" id="KW-0547">Nucleotide-binding</keyword>
<gene>
    <name evidence="4" type="ORF">DLAC_10779</name>
</gene>
<dbReference type="PROSITE" id="PS51419">
    <property type="entry name" value="RAB"/>
    <property type="match status" value="1"/>
</dbReference>
<dbReference type="Proteomes" id="UP000076078">
    <property type="component" value="Unassembled WGS sequence"/>
</dbReference>